<keyword evidence="2 3" id="KW-0802">TPR repeat</keyword>
<dbReference type="PROSITE" id="PS50005">
    <property type="entry name" value="TPR"/>
    <property type="match status" value="1"/>
</dbReference>
<feature type="repeat" description="TPR" evidence="3">
    <location>
        <begin position="205"/>
        <end position="238"/>
    </location>
</feature>
<proteinExistence type="predicted"/>
<keyword evidence="5" id="KW-1185">Reference proteome</keyword>
<dbReference type="InterPro" id="IPR013360">
    <property type="entry name" value="Pilus_4_PilW"/>
</dbReference>
<organism evidence="4 5">
    <name type="scientific">Psychrobacter alimentarius</name>
    <dbReference type="NCBI Taxonomy" id="261164"/>
    <lineage>
        <taxon>Bacteria</taxon>
        <taxon>Pseudomonadati</taxon>
        <taxon>Pseudomonadota</taxon>
        <taxon>Gammaproteobacteria</taxon>
        <taxon>Moraxellales</taxon>
        <taxon>Moraxellaceae</taxon>
        <taxon>Psychrobacter</taxon>
    </lineage>
</organism>
<keyword evidence="1" id="KW-0677">Repeat</keyword>
<dbReference type="Proteomes" id="UP000076104">
    <property type="component" value="Chromosome"/>
</dbReference>
<evidence type="ECO:0000313" key="5">
    <source>
        <dbReference type="Proteomes" id="UP000076104"/>
    </source>
</evidence>
<sequence length="327" mass="36591">MPRGSNALKRSFMMAAMMTSKNSCQFKYQKPFSQDYKASHIVTVQTALPKRMVLATTLAGLLMAGCQSTPTNDLTGSTSYQTSTRPNDNRNLDKQEIARVRTSLAAQYIRKNELDTAQQQLEKAFAADSRYAPAYDMMGVLLQQEGSSINLQKADQYFKKAIMLDKEFVQANNNYGVYLSQTKRYREAASQFEIAGAALGYEGRIGALENLGRTYLQLGERDAAAKAFLRALDGNRNSIIAHIELVDLLLEQQRVPQAQRLYDETLILVQGQGISPRLLIQGIKLAAAQNNIKTRQQLAQQLLSAYPLSDEAKQLKIWLNNPEAPWK</sequence>
<dbReference type="SMART" id="SM00028">
    <property type="entry name" value="TPR"/>
    <property type="match status" value="3"/>
</dbReference>
<evidence type="ECO:0000256" key="3">
    <source>
        <dbReference type="PROSITE-ProRule" id="PRU00339"/>
    </source>
</evidence>
<name>A0ABM5ZWD8_9GAMM</name>
<dbReference type="NCBIfam" id="TIGR02521">
    <property type="entry name" value="type_IV_pilW"/>
    <property type="match status" value="1"/>
</dbReference>
<dbReference type="Gene3D" id="1.25.40.10">
    <property type="entry name" value="Tetratricopeptide repeat domain"/>
    <property type="match status" value="1"/>
</dbReference>
<evidence type="ECO:0000256" key="2">
    <source>
        <dbReference type="ARBA" id="ARBA00022803"/>
    </source>
</evidence>
<dbReference type="InterPro" id="IPR052346">
    <property type="entry name" value="O-mannosyl-transferase_TMTC"/>
</dbReference>
<dbReference type="InterPro" id="IPR019734">
    <property type="entry name" value="TPR_rpt"/>
</dbReference>
<dbReference type="InterPro" id="IPR011990">
    <property type="entry name" value="TPR-like_helical_dom_sf"/>
</dbReference>
<dbReference type="SUPFAM" id="SSF48452">
    <property type="entry name" value="TPR-like"/>
    <property type="match status" value="1"/>
</dbReference>
<evidence type="ECO:0000313" key="4">
    <source>
        <dbReference type="EMBL" id="AMT96363.1"/>
    </source>
</evidence>
<dbReference type="PANTHER" id="PTHR44227">
    <property type="match status" value="1"/>
</dbReference>
<dbReference type="Pfam" id="PF13181">
    <property type="entry name" value="TPR_8"/>
    <property type="match status" value="1"/>
</dbReference>
<gene>
    <name evidence="4" type="ORF">A3K91_0741</name>
</gene>
<protein>
    <submittedName>
        <fullName evidence="4">Type IV pilus biogenesis protein PilF</fullName>
    </submittedName>
</protein>
<dbReference type="PANTHER" id="PTHR44227:SF3">
    <property type="entry name" value="PROTEIN O-MANNOSYL-TRANSFERASE TMTC4"/>
    <property type="match status" value="1"/>
</dbReference>
<accession>A0ABM5ZWD8</accession>
<reference evidence="4 5" key="1">
    <citation type="submission" date="2016-03" db="EMBL/GenBank/DDBJ databases">
        <title>Genome sequencing of Psychrobacter alimentarius PAMC 27889.</title>
        <authorList>
            <person name="Lee J."/>
            <person name="Kim O.-S."/>
        </authorList>
    </citation>
    <scope>NUCLEOTIDE SEQUENCE [LARGE SCALE GENOMIC DNA]</scope>
    <source>
        <strain evidence="4 5">PAMC 27889</strain>
    </source>
</reference>
<dbReference type="EMBL" id="CP014945">
    <property type="protein sequence ID" value="AMT96363.1"/>
    <property type="molecule type" value="Genomic_DNA"/>
</dbReference>
<evidence type="ECO:0000256" key="1">
    <source>
        <dbReference type="ARBA" id="ARBA00022737"/>
    </source>
</evidence>